<proteinExistence type="predicted"/>
<name>A0A9P6KR94_9PLEO</name>
<comment type="caution">
    <text evidence="1">The sequence shown here is derived from an EMBL/GenBank/DDBJ whole genome shotgun (WGS) entry which is preliminary data.</text>
</comment>
<protein>
    <submittedName>
        <fullName evidence="1">Uncharacterized protein</fullName>
    </submittedName>
</protein>
<dbReference type="Proteomes" id="UP000756921">
    <property type="component" value="Unassembled WGS sequence"/>
</dbReference>
<organism evidence="1 2">
    <name type="scientific">Paraphaeosphaeria minitans</name>
    <dbReference type="NCBI Taxonomy" id="565426"/>
    <lineage>
        <taxon>Eukaryota</taxon>
        <taxon>Fungi</taxon>
        <taxon>Dikarya</taxon>
        <taxon>Ascomycota</taxon>
        <taxon>Pezizomycotina</taxon>
        <taxon>Dothideomycetes</taxon>
        <taxon>Pleosporomycetidae</taxon>
        <taxon>Pleosporales</taxon>
        <taxon>Massarineae</taxon>
        <taxon>Didymosphaeriaceae</taxon>
        <taxon>Paraphaeosphaeria</taxon>
    </lineage>
</organism>
<sequence>MATRYSRQLYVEDQSADAASAMYPLASEVQVASQQICLVESGSARQGFRGATMAPLSAANAAANNALAVREPDTEMERDRLSPRRFPAVCEHRATRLRTSAWLRGVSASDKGGEITVASSLAAQTQARPLAATSTTSTSTLLTHHHYWCFFSPSIPSSFIDNIHSFALSDPVFAQCEPTAALCAAPRHTLVAHVGRLERRCIAPAVVCALTHSKHLISRNRPSRHPLSRLGRVRLPVG</sequence>
<gene>
    <name evidence="1" type="ORF">PMIN01_04392</name>
</gene>
<reference evidence="1" key="1">
    <citation type="journal article" date="2020" name="Mol. Plant Microbe Interact.">
        <title>Genome Sequence of the Biocontrol Agent Coniothyrium minitans strain Conio (IMI 134523).</title>
        <authorList>
            <person name="Patel D."/>
            <person name="Shittu T.A."/>
            <person name="Baroncelli R."/>
            <person name="Muthumeenakshi S."/>
            <person name="Osborne T.H."/>
            <person name="Janganan T.K."/>
            <person name="Sreenivasaprasad S."/>
        </authorList>
    </citation>
    <scope>NUCLEOTIDE SEQUENCE</scope>
    <source>
        <strain evidence="1">Conio</strain>
    </source>
</reference>
<keyword evidence="2" id="KW-1185">Reference proteome</keyword>
<evidence type="ECO:0000313" key="1">
    <source>
        <dbReference type="EMBL" id="KAF9736613.1"/>
    </source>
</evidence>
<dbReference type="AlphaFoldDB" id="A0A9P6KR94"/>
<evidence type="ECO:0000313" key="2">
    <source>
        <dbReference type="Proteomes" id="UP000756921"/>
    </source>
</evidence>
<dbReference type="EMBL" id="WJXW01000004">
    <property type="protein sequence ID" value="KAF9736613.1"/>
    <property type="molecule type" value="Genomic_DNA"/>
</dbReference>
<accession>A0A9P6KR94</accession>